<feature type="domain" description="CN hydrolase" evidence="2">
    <location>
        <begin position="6"/>
        <end position="247"/>
    </location>
</feature>
<evidence type="ECO:0000256" key="1">
    <source>
        <dbReference type="ARBA" id="ARBA00022801"/>
    </source>
</evidence>
<dbReference type="Pfam" id="PF00795">
    <property type="entry name" value="CN_hydrolase"/>
    <property type="match status" value="1"/>
</dbReference>
<keyword evidence="4" id="KW-1185">Reference proteome</keyword>
<dbReference type="SUPFAM" id="SSF56317">
    <property type="entry name" value="Carbon-nitrogen hydrolase"/>
    <property type="match status" value="1"/>
</dbReference>
<dbReference type="Proteomes" id="UP001065549">
    <property type="component" value="Unassembled WGS sequence"/>
</dbReference>
<dbReference type="Gene3D" id="3.60.110.10">
    <property type="entry name" value="Carbon-nitrogen hydrolase"/>
    <property type="match status" value="1"/>
</dbReference>
<proteinExistence type="predicted"/>
<dbReference type="EMBL" id="JAOSHN010000009">
    <property type="protein sequence ID" value="MCU7380336.1"/>
    <property type="molecule type" value="Genomic_DNA"/>
</dbReference>
<evidence type="ECO:0000313" key="3">
    <source>
        <dbReference type="EMBL" id="MCU7380336.1"/>
    </source>
</evidence>
<evidence type="ECO:0000259" key="2">
    <source>
        <dbReference type="PROSITE" id="PS50263"/>
    </source>
</evidence>
<dbReference type="PANTHER" id="PTHR43674:SF12">
    <property type="entry name" value="NITRILASE C965.09-RELATED"/>
    <property type="match status" value="1"/>
</dbReference>
<dbReference type="InterPro" id="IPR036526">
    <property type="entry name" value="C-N_Hydrolase_sf"/>
</dbReference>
<sequence length="282" mass="31755">MKKETIRITCAQMHSLTNEKRKNLDKMKQLADMALQKYPDTDLILFPELATTGCECTPEDCRSIAETMQGPSIKELSNYARDHSVFLVFGFIEKDPDTDKVYNSAALIDRSGKVLGQYRKMHLVEEEKPGVESGNSDYPVFQTEIGTIGIMICWDSAFPETARILALKGADYILIPAAWEKPQQHDWDLVQQARAFDNVIYTACCNQVGAEEILDFFGRSKLTGPNGQLLSEVVEDQEAIVSASFNYMDKEPLRAGYYALLKDRRPETYGMLLGKGHGAKYE</sequence>
<reference evidence="3" key="1">
    <citation type="submission" date="2022-09" db="EMBL/GenBank/DDBJ databases">
        <title>Culturomic study of gut microbiota in children with autism spectrum disorder.</title>
        <authorList>
            <person name="Efimov B.A."/>
            <person name="Chaplin A.V."/>
            <person name="Sokolova S.R."/>
            <person name="Pikina A.P."/>
            <person name="Korzhanova M."/>
            <person name="Belova V."/>
            <person name="Korostin D."/>
        </authorList>
    </citation>
    <scope>NUCLEOTIDE SEQUENCE</scope>
    <source>
        <strain evidence="3">ASD5510</strain>
    </source>
</reference>
<evidence type="ECO:0000313" key="4">
    <source>
        <dbReference type="Proteomes" id="UP001065549"/>
    </source>
</evidence>
<dbReference type="PANTHER" id="PTHR43674">
    <property type="entry name" value="NITRILASE C965.09-RELATED"/>
    <property type="match status" value="1"/>
</dbReference>
<name>A0A9J6QY12_9FIRM</name>
<dbReference type="InterPro" id="IPR003010">
    <property type="entry name" value="C-N_Hydrolase"/>
</dbReference>
<dbReference type="CDD" id="cd07197">
    <property type="entry name" value="nitrilase"/>
    <property type="match status" value="1"/>
</dbReference>
<gene>
    <name evidence="3" type="ORF">OBO34_18565</name>
</gene>
<dbReference type="InterPro" id="IPR050345">
    <property type="entry name" value="Aliph_Amidase/BUP"/>
</dbReference>
<accession>A0A9J6QY12</accession>
<dbReference type="AlphaFoldDB" id="A0A9J6QY12"/>
<protein>
    <submittedName>
        <fullName evidence="3">Carbon-nitrogen hydrolase family protein</fullName>
    </submittedName>
</protein>
<dbReference type="GO" id="GO:0016811">
    <property type="term" value="F:hydrolase activity, acting on carbon-nitrogen (but not peptide) bonds, in linear amides"/>
    <property type="evidence" value="ECO:0007669"/>
    <property type="project" value="TreeGrafter"/>
</dbReference>
<dbReference type="RefSeq" id="WP_253021060.1">
    <property type="nucleotide sequence ID" value="NZ_JAOSHN010000009.1"/>
</dbReference>
<keyword evidence="1 3" id="KW-0378">Hydrolase</keyword>
<comment type="caution">
    <text evidence="3">The sequence shown here is derived from an EMBL/GenBank/DDBJ whole genome shotgun (WGS) entry which is preliminary data.</text>
</comment>
<dbReference type="PROSITE" id="PS50263">
    <property type="entry name" value="CN_HYDROLASE"/>
    <property type="match status" value="1"/>
</dbReference>
<organism evidence="3 4">
    <name type="scientific">Hominibacterium faecale</name>
    <dbReference type="NCBI Taxonomy" id="2839743"/>
    <lineage>
        <taxon>Bacteria</taxon>
        <taxon>Bacillati</taxon>
        <taxon>Bacillota</taxon>
        <taxon>Clostridia</taxon>
        <taxon>Peptostreptococcales</taxon>
        <taxon>Anaerovoracaceae</taxon>
        <taxon>Hominibacterium</taxon>
    </lineage>
</organism>